<keyword evidence="2" id="KW-1185">Reference proteome</keyword>
<comment type="caution">
    <text evidence="1">The sequence shown here is derived from an EMBL/GenBank/DDBJ whole genome shotgun (WGS) entry which is preliminary data.</text>
</comment>
<proteinExistence type="predicted"/>
<reference evidence="1" key="1">
    <citation type="submission" date="2020-08" db="EMBL/GenBank/DDBJ databases">
        <title>Multicomponent nature underlies the extraordinary mechanical properties of spider dragline silk.</title>
        <authorList>
            <person name="Kono N."/>
            <person name="Nakamura H."/>
            <person name="Mori M."/>
            <person name="Yoshida Y."/>
            <person name="Ohtoshi R."/>
            <person name="Malay A.D."/>
            <person name="Moran D.A.P."/>
            <person name="Tomita M."/>
            <person name="Numata K."/>
            <person name="Arakawa K."/>
        </authorList>
    </citation>
    <scope>NUCLEOTIDE SEQUENCE</scope>
</reference>
<dbReference type="Gene3D" id="3.30.420.10">
    <property type="entry name" value="Ribonuclease H-like superfamily/Ribonuclease H"/>
    <property type="match status" value="1"/>
</dbReference>
<dbReference type="EMBL" id="BMAU01021193">
    <property type="protein sequence ID" value="GFX96646.1"/>
    <property type="molecule type" value="Genomic_DNA"/>
</dbReference>
<protein>
    <submittedName>
        <fullName evidence="1">Uncharacterized protein</fullName>
    </submittedName>
</protein>
<accession>A0A8X6UXL0</accession>
<sequence length="115" mass="13192">MTTAREYDERFGAKRASHFGQGTLIQCSEDCKILWNTHSNRSSHFHSKLTHLLTILHYDNALSHITLIVSKLLVKISGAMLPHPPCCPDLAPVDFLLFSLIKRILKGTQYGRWWF</sequence>
<name>A0A8X6UXL0_TRICX</name>
<dbReference type="Proteomes" id="UP000887159">
    <property type="component" value="Unassembled WGS sequence"/>
</dbReference>
<gene>
    <name evidence="1" type="ORF">TNCV_244331</name>
</gene>
<dbReference type="AlphaFoldDB" id="A0A8X6UXL0"/>
<organism evidence="1 2">
    <name type="scientific">Trichonephila clavipes</name>
    <name type="common">Golden silk orbweaver</name>
    <name type="synonym">Nephila clavipes</name>
    <dbReference type="NCBI Taxonomy" id="2585209"/>
    <lineage>
        <taxon>Eukaryota</taxon>
        <taxon>Metazoa</taxon>
        <taxon>Ecdysozoa</taxon>
        <taxon>Arthropoda</taxon>
        <taxon>Chelicerata</taxon>
        <taxon>Arachnida</taxon>
        <taxon>Araneae</taxon>
        <taxon>Araneomorphae</taxon>
        <taxon>Entelegynae</taxon>
        <taxon>Araneoidea</taxon>
        <taxon>Nephilidae</taxon>
        <taxon>Trichonephila</taxon>
    </lineage>
</organism>
<dbReference type="GO" id="GO:0003676">
    <property type="term" value="F:nucleic acid binding"/>
    <property type="evidence" value="ECO:0007669"/>
    <property type="project" value="InterPro"/>
</dbReference>
<dbReference type="InterPro" id="IPR036397">
    <property type="entry name" value="RNaseH_sf"/>
</dbReference>
<evidence type="ECO:0000313" key="2">
    <source>
        <dbReference type="Proteomes" id="UP000887159"/>
    </source>
</evidence>
<evidence type="ECO:0000313" key="1">
    <source>
        <dbReference type="EMBL" id="GFX96646.1"/>
    </source>
</evidence>